<dbReference type="EMBL" id="MU151508">
    <property type="protein sequence ID" value="KAF9443192.1"/>
    <property type="molecule type" value="Genomic_DNA"/>
</dbReference>
<dbReference type="SUPFAM" id="SSF52540">
    <property type="entry name" value="P-loop containing nucleoside triphosphate hydrolases"/>
    <property type="match status" value="1"/>
</dbReference>
<dbReference type="InterPro" id="IPR007111">
    <property type="entry name" value="NACHT_NTPase"/>
</dbReference>
<name>A0A9P5X2L8_9AGAR</name>
<accession>A0A9P5X2L8</accession>
<dbReference type="InterPro" id="IPR027417">
    <property type="entry name" value="P-loop_NTPase"/>
</dbReference>
<keyword evidence="1" id="KW-0677">Repeat</keyword>
<comment type="caution">
    <text evidence="3">The sequence shown here is derived from an EMBL/GenBank/DDBJ whole genome shotgun (WGS) entry which is preliminary data.</text>
</comment>
<dbReference type="Pfam" id="PF24883">
    <property type="entry name" value="NPHP3_N"/>
    <property type="match status" value="1"/>
</dbReference>
<dbReference type="PANTHER" id="PTHR10039">
    <property type="entry name" value="AMELOGENIN"/>
    <property type="match status" value="1"/>
</dbReference>
<dbReference type="PROSITE" id="PS50837">
    <property type="entry name" value="NACHT"/>
    <property type="match status" value="1"/>
</dbReference>
<dbReference type="PANTHER" id="PTHR10039:SF17">
    <property type="entry name" value="FUNGAL STAND N-TERMINAL GOODBYE DOMAIN-CONTAINING PROTEIN-RELATED"/>
    <property type="match status" value="1"/>
</dbReference>
<evidence type="ECO:0000256" key="1">
    <source>
        <dbReference type="ARBA" id="ARBA00022737"/>
    </source>
</evidence>
<dbReference type="AlphaFoldDB" id="A0A9P5X2L8"/>
<evidence type="ECO:0000259" key="2">
    <source>
        <dbReference type="PROSITE" id="PS50837"/>
    </source>
</evidence>
<feature type="domain" description="NACHT" evidence="2">
    <location>
        <begin position="64"/>
        <end position="212"/>
    </location>
</feature>
<evidence type="ECO:0000313" key="3">
    <source>
        <dbReference type="EMBL" id="KAF9443192.1"/>
    </source>
</evidence>
<sequence length="617" mass="70728">MISHRAVHFELANTGLKILLKASIPYATYDSSERPLHCHSVSHYRYVDQIVRWGTPDDVDRQHRIFWLKGPANVGKSAIAQYCAEELASQRKLVAAFFFSRSSQRDDARRLFASIAYQWALKHRPYAEILESTIHNDPTIVDKDLPYQFQHLFVLPLRKLIAKGENIPERVVIIDGLDECTGEIAQQFIIEIIAASVLGRSTPFVWIFCSRPELHLIMSFDSPEVSPITCQKELLASQAIDNGIVKYLTDELAKIGRDHGLLLPWPRVRDIYSLVGLSAGLYIYADTAIRFIGDRNSLGPEDQLQAVLALAADSTGPHSESPLSELDSFYLLIVRLIPAKVLQTIQWILLATTIPHVRDTPERVRRLPGLSTLQFDTACRSLHSVMKVEGDLERSKIIFHHPSFMDFMQDPKRSKQFCIRSESVLTLRTDLVQRLKAVLDDPDVVPYTEPFRILIRADRDSLDAYKNIVIAFLYLCSTFPLDEATLAALASLNFRRMAELGPRNFSLNILHSKDILFPLKMHKLFLHVPEDHRSKIIQSCKDKNRGTYAWELTQMPYGADWSKSYILGHSKQKCFCWYDPRIGQFDLRPYPEPPIVERPTPKKTRSTFTQRIKFWKT</sequence>
<protein>
    <recommendedName>
        <fullName evidence="2">NACHT domain-containing protein</fullName>
    </recommendedName>
</protein>
<dbReference type="Gene3D" id="3.40.50.300">
    <property type="entry name" value="P-loop containing nucleotide triphosphate hydrolases"/>
    <property type="match status" value="1"/>
</dbReference>
<dbReference type="Proteomes" id="UP000807342">
    <property type="component" value="Unassembled WGS sequence"/>
</dbReference>
<dbReference type="InterPro" id="IPR056884">
    <property type="entry name" value="NPHP3-like_N"/>
</dbReference>
<proteinExistence type="predicted"/>
<gene>
    <name evidence="3" type="ORF">P691DRAFT_738192</name>
</gene>
<reference evidence="3" key="1">
    <citation type="submission" date="2020-11" db="EMBL/GenBank/DDBJ databases">
        <authorList>
            <consortium name="DOE Joint Genome Institute"/>
            <person name="Ahrendt S."/>
            <person name="Riley R."/>
            <person name="Andreopoulos W."/>
            <person name="Labutti K."/>
            <person name="Pangilinan J."/>
            <person name="Ruiz-Duenas F.J."/>
            <person name="Barrasa J.M."/>
            <person name="Sanchez-Garcia M."/>
            <person name="Camarero S."/>
            <person name="Miyauchi S."/>
            <person name="Serrano A."/>
            <person name="Linde D."/>
            <person name="Babiker R."/>
            <person name="Drula E."/>
            <person name="Ayuso-Fernandez I."/>
            <person name="Pacheco R."/>
            <person name="Padilla G."/>
            <person name="Ferreira P."/>
            <person name="Barriuso J."/>
            <person name="Kellner H."/>
            <person name="Castanera R."/>
            <person name="Alfaro M."/>
            <person name="Ramirez L."/>
            <person name="Pisabarro A.G."/>
            <person name="Kuo A."/>
            <person name="Tritt A."/>
            <person name="Lipzen A."/>
            <person name="He G."/>
            <person name="Yan M."/>
            <person name="Ng V."/>
            <person name="Cullen D."/>
            <person name="Martin F."/>
            <person name="Rosso M.-N."/>
            <person name="Henrissat B."/>
            <person name="Hibbett D."/>
            <person name="Martinez A.T."/>
            <person name="Grigoriev I.V."/>
        </authorList>
    </citation>
    <scope>NUCLEOTIDE SEQUENCE</scope>
    <source>
        <strain evidence="3">MF-IS2</strain>
    </source>
</reference>
<organism evidence="3 4">
    <name type="scientific">Macrolepiota fuliginosa MF-IS2</name>
    <dbReference type="NCBI Taxonomy" id="1400762"/>
    <lineage>
        <taxon>Eukaryota</taxon>
        <taxon>Fungi</taxon>
        <taxon>Dikarya</taxon>
        <taxon>Basidiomycota</taxon>
        <taxon>Agaricomycotina</taxon>
        <taxon>Agaricomycetes</taxon>
        <taxon>Agaricomycetidae</taxon>
        <taxon>Agaricales</taxon>
        <taxon>Agaricineae</taxon>
        <taxon>Agaricaceae</taxon>
        <taxon>Macrolepiota</taxon>
    </lineage>
</organism>
<dbReference type="OrthoDB" id="4760524at2759"/>
<evidence type="ECO:0000313" key="4">
    <source>
        <dbReference type="Proteomes" id="UP000807342"/>
    </source>
</evidence>
<keyword evidence="4" id="KW-1185">Reference proteome</keyword>